<comment type="caution">
    <text evidence="1">The sequence shown here is derived from an EMBL/GenBank/DDBJ whole genome shotgun (WGS) entry which is preliminary data.</text>
</comment>
<evidence type="ECO:0000313" key="1">
    <source>
        <dbReference type="EMBL" id="EPU39653.1"/>
    </source>
</evidence>
<dbReference type="Proteomes" id="UP000015176">
    <property type="component" value="Unassembled WGS sequence"/>
</dbReference>
<sequence length="104" mass="11981">MTQEEIDNMIEYWFENGLPSELKQLIPNQDLGIKIKEFESGVSDVNGKMIAVGDTVTYSGEWFKVCFGSFYWESRGVGLIGIYLENETRKIPLFPSDKYEIIDK</sequence>
<dbReference type="AlphaFoldDB" id="A0AAD2WWZ2"/>
<dbReference type="EMBL" id="ALSF01000058">
    <property type="protein sequence ID" value="EPU39653.1"/>
    <property type="molecule type" value="Genomic_DNA"/>
</dbReference>
<reference evidence="1 2" key="1">
    <citation type="submission" date="2012-07" db="EMBL/GenBank/DDBJ databases">
        <authorList>
            <person name="Moroni P."/>
            <person name="Richards V.P."/>
            <person name="Durkin S.A.S."/>
            <person name="Kim M."/>
            <person name="Pavinski Bitar P.D."/>
            <person name="Stanhope M.J."/>
            <person name="Town C.D."/>
            <person name="Zadoks R.N."/>
            <person name="Venter J.C."/>
        </authorList>
    </citation>
    <scope>NUCLEOTIDE SEQUENCE [LARGE SCALE GENOMIC DNA]</scope>
    <source>
        <strain evidence="1 2">MRI Z1-216</strain>
    </source>
</reference>
<gene>
    <name evidence="1" type="ORF">SAG0164_06650</name>
</gene>
<dbReference type="RefSeq" id="WP_000189931.1">
    <property type="nucleotide sequence ID" value="NZ_ALSF01000058.1"/>
</dbReference>
<evidence type="ECO:0008006" key="3">
    <source>
        <dbReference type="Google" id="ProtNLM"/>
    </source>
</evidence>
<organism evidence="1 2">
    <name type="scientific">Streptococcus agalactiae MRI Z1-216</name>
    <dbReference type="NCBI Taxonomy" id="1154879"/>
    <lineage>
        <taxon>Bacteria</taxon>
        <taxon>Bacillati</taxon>
        <taxon>Bacillota</taxon>
        <taxon>Bacilli</taxon>
        <taxon>Lactobacillales</taxon>
        <taxon>Streptococcaceae</taxon>
        <taxon>Streptococcus</taxon>
    </lineage>
</organism>
<protein>
    <recommendedName>
        <fullName evidence="3">YopX protein domain-containing protein</fullName>
    </recommendedName>
</protein>
<proteinExistence type="predicted"/>
<evidence type="ECO:0000313" key="2">
    <source>
        <dbReference type="Proteomes" id="UP000015176"/>
    </source>
</evidence>
<name>A0AAD2WWZ2_STRAG</name>
<accession>A0AAD2WWZ2</accession>